<dbReference type="GeneID" id="20817068"/>
<organism evidence="1">
    <name type="scientific">Aphanomyces astaci</name>
    <name type="common">Crayfish plague agent</name>
    <dbReference type="NCBI Taxonomy" id="112090"/>
    <lineage>
        <taxon>Eukaryota</taxon>
        <taxon>Sar</taxon>
        <taxon>Stramenopiles</taxon>
        <taxon>Oomycota</taxon>
        <taxon>Saprolegniomycetes</taxon>
        <taxon>Saprolegniales</taxon>
        <taxon>Verrucalvaceae</taxon>
        <taxon>Aphanomyces</taxon>
    </lineage>
</organism>
<gene>
    <name evidence="1" type="ORF">H257_15072</name>
</gene>
<dbReference type="AlphaFoldDB" id="W4FNP8"/>
<dbReference type="VEuPathDB" id="FungiDB:H257_15072"/>
<evidence type="ECO:0000313" key="1">
    <source>
        <dbReference type="EMBL" id="ETV69102.1"/>
    </source>
</evidence>
<sequence length="145" mass="15407">MQTSYMHHPATSQCTIPASPKSFASSILPDGSGRPPLRLVAPSTQSSPCKIVTTTHPTIQWEWLAHSLETHPSAWSSLAATSHAARAATDAIQTILVAMLYMASALSSPQRSIAGEAQAPYPVHPVSISDVTVNNPGHWTHVCCT</sequence>
<name>W4FNP8_APHAT</name>
<proteinExistence type="predicted"/>
<dbReference type="EMBL" id="KI913179">
    <property type="protein sequence ID" value="ETV69102.1"/>
    <property type="molecule type" value="Genomic_DNA"/>
</dbReference>
<reference evidence="1" key="1">
    <citation type="submission" date="2013-12" db="EMBL/GenBank/DDBJ databases">
        <title>The Genome Sequence of Aphanomyces astaci APO3.</title>
        <authorList>
            <consortium name="The Broad Institute Genomics Platform"/>
            <person name="Russ C."/>
            <person name="Tyler B."/>
            <person name="van West P."/>
            <person name="Dieguez-Uribeondo J."/>
            <person name="Young S.K."/>
            <person name="Zeng Q."/>
            <person name="Gargeya S."/>
            <person name="Fitzgerald M."/>
            <person name="Abouelleil A."/>
            <person name="Alvarado L."/>
            <person name="Chapman S.B."/>
            <person name="Gainer-Dewar J."/>
            <person name="Goldberg J."/>
            <person name="Griggs A."/>
            <person name="Gujja S."/>
            <person name="Hansen M."/>
            <person name="Howarth C."/>
            <person name="Imamovic A."/>
            <person name="Ireland A."/>
            <person name="Larimer J."/>
            <person name="McCowan C."/>
            <person name="Murphy C."/>
            <person name="Pearson M."/>
            <person name="Poon T.W."/>
            <person name="Priest M."/>
            <person name="Roberts A."/>
            <person name="Saif S."/>
            <person name="Shea T."/>
            <person name="Sykes S."/>
            <person name="Wortman J."/>
            <person name="Nusbaum C."/>
            <person name="Birren B."/>
        </authorList>
    </citation>
    <scope>NUCLEOTIDE SEQUENCE [LARGE SCALE GENOMIC DNA]</scope>
    <source>
        <strain evidence="1">APO3</strain>
    </source>
</reference>
<accession>W4FNP8</accession>
<protein>
    <submittedName>
        <fullName evidence="1">Uncharacterized protein</fullName>
    </submittedName>
</protein>
<dbReference type="RefSeq" id="XP_009841355.1">
    <property type="nucleotide sequence ID" value="XM_009843053.1"/>
</dbReference>